<dbReference type="InterPro" id="IPR002586">
    <property type="entry name" value="CobQ/CobB/MinD/ParA_Nub-bd_dom"/>
</dbReference>
<protein>
    <submittedName>
        <fullName evidence="3">MinD/ParA family protein</fullName>
    </submittedName>
</protein>
<evidence type="ECO:0000259" key="2">
    <source>
        <dbReference type="PROSITE" id="PS50110"/>
    </source>
</evidence>
<dbReference type="AlphaFoldDB" id="A0A538UE42"/>
<organism evidence="3 4">
    <name type="scientific">Eiseniibacteriota bacterium</name>
    <dbReference type="NCBI Taxonomy" id="2212470"/>
    <lineage>
        <taxon>Bacteria</taxon>
        <taxon>Candidatus Eiseniibacteriota</taxon>
    </lineage>
</organism>
<dbReference type="GO" id="GO:0051782">
    <property type="term" value="P:negative regulation of cell division"/>
    <property type="evidence" value="ECO:0007669"/>
    <property type="project" value="TreeGrafter"/>
</dbReference>
<dbReference type="EMBL" id="VBPB01000010">
    <property type="protein sequence ID" value="TMQ74146.1"/>
    <property type="molecule type" value="Genomic_DNA"/>
</dbReference>
<proteinExistence type="predicted"/>
<evidence type="ECO:0000256" key="1">
    <source>
        <dbReference type="PROSITE-ProRule" id="PRU00169"/>
    </source>
</evidence>
<dbReference type="GO" id="GO:0005524">
    <property type="term" value="F:ATP binding"/>
    <property type="evidence" value="ECO:0007669"/>
    <property type="project" value="TreeGrafter"/>
</dbReference>
<dbReference type="SUPFAM" id="SSF52172">
    <property type="entry name" value="CheY-like"/>
    <property type="match status" value="1"/>
</dbReference>
<dbReference type="GO" id="GO:0005829">
    <property type="term" value="C:cytosol"/>
    <property type="evidence" value="ECO:0007669"/>
    <property type="project" value="TreeGrafter"/>
</dbReference>
<dbReference type="InterPro" id="IPR050625">
    <property type="entry name" value="ParA/MinD_ATPase"/>
</dbReference>
<dbReference type="PANTHER" id="PTHR43384:SF13">
    <property type="entry name" value="SLR0110 PROTEIN"/>
    <property type="match status" value="1"/>
</dbReference>
<keyword evidence="1" id="KW-0597">Phosphoprotein</keyword>
<dbReference type="Gene3D" id="3.40.50.300">
    <property type="entry name" value="P-loop containing nucleotide triphosphate hydrolases"/>
    <property type="match status" value="1"/>
</dbReference>
<dbReference type="Proteomes" id="UP000319771">
    <property type="component" value="Unassembled WGS sequence"/>
</dbReference>
<reference evidence="3 4" key="1">
    <citation type="journal article" date="2019" name="Nat. Microbiol.">
        <title>Mediterranean grassland soil C-N compound turnover is dependent on rainfall and depth, and is mediated by genomically divergent microorganisms.</title>
        <authorList>
            <person name="Diamond S."/>
            <person name="Andeer P.F."/>
            <person name="Li Z."/>
            <person name="Crits-Christoph A."/>
            <person name="Burstein D."/>
            <person name="Anantharaman K."/>
            <person name="Lane K.R."/>
            <person name="Thomas B.C."/>
            <person name="Pan C."/>
            <person name="Northen T.R."/>
            <person name="Banfield J.F."/>
        </authorList>
    </citation>
    <scope>NUCLEOTIDE SEQUENCE [LARGE SCALE GENOMIC DNA]</scope>
    <source>
        <strain evidence="3">WS_11</strain>
    </source>
</reference>
<feature type="modified residue" description="4-aspartylphosphate" evidence="1">
    <location>
        <position position="76"/>
    </location>
</feature>
<dbReference type="GO" id="GO:0000160">
    <property type="term" value="P:phosphorelay signal transduction system"/>
    <property type="evidence" value="ECO:0007669"/>
    <property type="project" value="InterPro"/>
</dbReference>
<evidence type="ECO:0000313" key="4">
    <source>
        <dbReference type="Proteomes" id="UP000319771"/>
    </source>
</evidence>
<gene>
    <name evidence="3" type="ORF">E6K81_01065</name>
</gene>
<dbReference type="InterPro" id="IPR001789">
    <property type="entry name" value="Sig_transdc_resp-reg_receiver"/>
</dbReference>
<sequence>MISPIGGPAGQEGSSRSIPMANAISAVLVHRDPHERAQLRAALAAIPGVQLAGERADVRAGLAFARQARPAILLLDLAPPVDDTLVAASQFRLEHPEVALFFWAVSYEPETLVRAIRAGAQEVLRRPLDRAALGQAVERVATLSARKNGGDRPRKIITVYSGKGGAGVTAIATNLAITLKRQTPLEVALVDLDFQSGDAAFALGHTPTRSLGDLVGAGALDSASLQGALLRHESGLFILSQPDQLERADGMAPDQVGTVLDILSSVFELVVVDAPHAITDVTLEIFDRSTVVLLLAEPTIPSVRAVRRSLDVFHRLNYLVAPDRVKLVVNRCADHSDLAVADVERALEMPAFAKIANDYAAMSRAINLGKPLCSTHTESRAGRDLAALGRALLPGVAKQPVGAGARERGAGLRLFARGGRS</sequence>
<dbReference type="SUPFAM" id="SSF52540">
    <property type="entry name" value="P-loop containing nucleoside triphosphate hydrolases"/>
    <property type="match status" value="1"/>
</dbReference>
<dbReference type="GO" id="GO:0009898">
    <property type="term" value="C:cytoplasmic side of plasma membrane"/>
    <property type="evidence" value="ECO:0007669"/>
    <property type="project" value="TreeGrafter"/>
</dbReference>
<dbReference type="PANTHER" id="PTHR43384">
    <property type="entry name" value="SEPTUM SITE-DETERMINING PROTEIN MIND HOMOLOG, CHLOROPLASTIC-RELATED"/>
    <property type="match status" value="1"/>
</dbReference>
<name>A0A538UE42_UNCEI</name>
<dbReference type="PROSITE" id="PS50110">
    <property type="entry name" value="RESPONSE_REGULATORY"/>
    <property type="match status" value="1"/>
</dbReference>
<dbReference type="GO" id="GO:0016887">
    <property type="term" value="F:ATP hydrolysis activity"/>
    <property type="evidence" value="ECO:0007669"/>
    <property type="project" value="TreeGrafter"/>
</dbReference>
<feature type="domain" description="Response regulatory" evidence="2">
    <location>
        <begin position="25"/>
        <end position="141"/>
    </location>
</feature>
<dbReference type="InterPro" id="IPR027417">
    <property type="entry name" value="P-loop_NTPase"/>
</dbReference>
<evidence type="ECO:0000313" key="3">
    <source>
        <dbReference type="EMBL" id="TMQ74146.1"/>
    </source>
</evidence>
<accession>A0A538UE42</accession>
<comment type="caution">
    <text evidence="3">The sequence shown here is derived from an EMBL/GenBank/DDBJ whole genome shotgun (WGS) entry which is preliminary data.</text>
</comment>
<dbReference type="Pfam" id="PF01656">
    <property type="entry name" value="CbiA"/>
    <property type="match status" value="1"/>
</dbReference>
<dbReference type="Gene3D" id="3.40.50.2300">
    <property type="match status" value="1"/>
</dbReference>
<dbReference type="InterPro" id="IPR011006">
    <property type="entry name" value="CheY-like_superfamily"/>
</dbReference>